<protein>
    <submittedName>
        <fullName evidence="1">Uracil catabolism 4</fullName>
    </submittedName>
</protein>
<comment type="caution">
    <text evidence="1">The sequence shown here is derived from an EMBL/GenBank/DDBJ whole genome shotgun (WGS) entry which is preliminary data.</text>
</comment>
<dbReference type="EMBL" id="LUFC02000675">
    <property type="protein sequence ID" value="KAF4495237.1"/>
    <property type="molecule type" value="Genomic_DNA"/>
</dbReference>
<evidence type="ECO:0000313" key="1">
    <source>
        <dbReference type="EMBL" id="KAF4495237.1"/>
    </source>
</evidence>
<accession>A0A9P5B3R6</accession>
<dbReference type="Proteomes" id="UP000737391">
    <property type="component" value="Unassembled WGS sequence"/>
</dbReference>
<dbReference type="AlphaFoldDB" id="A0A9P5B3R6"/>
<dbReference type="InterPro" id="IPR036047">
    <property type="entry name" value="F-box-like_dom_sf"/>
</dbReference>
<gene>
    <name evidence="1" type="ORF">FAGAP_8633</name>
</gene>
<proteinExistence type="predicted"/>
<evidence type="ECO:0000313" key="2">
    <source>
        <dbReference type="Proteomes" id="UP000737391"/>
    </source>
</evidence>
<organism evidence="1 2">
    <name type="scientific">Fusarium agapanthi</name>
    <dbReference type="NCBI Taxonomy" id="1803897"/>
    <lineage>
        <taxon>Eukaryota</taxon>
        <taxon>Fungi</taxon>
        <taxon>Dikarya</taxon>
        <taxon>Ascomycota</taxon>
        <taxon>Pezizomycotina</taxon>
        <taxon>Sordariomycetes</taxon>
        <taxon>Hypocreomycetidae</taxon>
        <taxon>Hypocreales</taxon>
        <taxon>Nectriaceae</taxon>
        <taxon>Fusarium</taxon>
        <taxon>Fusarium fujikuroi species complex</taxon>
    </lineage>
</organism>
<reference evidence="1" key="1">
    <citation type="submission" date="2020-01" db="EMBL/GenBank/DDBJ databases">
        <title>Identification and distribution of gene clusters putatively required for synthesis of sphingolipid metabolism inhibitors in phylogenetically diverse species of the filamentous fungus Fusarium.</title>
        <authorList>
            <person name="Kim H.-S."/>
            <person name="Busman M."/>
            <person name="Brown D.W."/>
            <person name="Divon H."/>
            <person name="Uhlig S."/>
            <person name="Proctor R.H."/>
        </authorList>
    </citation>
    <scope>NUCLEOTIDE SEQUENCE</scope>
    <source>
        <strain evidence="1">NRRL 31653</strain>
    </source>
</reference>
<sequence length="145" mass="16771">MPPQEEITSQGFDPFGRLPIEMNVKIMLFLGTDELLSLTRASPTAWQHFRADNEFILRSHLERIYNHYGHPAAIPWLMILTRLRALHVQLKGKTNEEMKDRLDPFLSSILSQDFMEMPSEWESNLPILAASTGLIPEIRKVKQET</sequence>
<dbReference type="OrthoDB" id="5083312at2759"/>
<dbReference type="SUPFAM" id="SSF81383">
    <property type="entry name" value="F-box domain"/>
    <property type="match status" value="1"/>
</dbReference>
<keyword evidence="2" id="KW-1185">Reference proteome</keyword>
<name>A0A9P5B3R6_9HYPO</name>